<keyword evidence="3" id="KW-0653">Protein transport</keyword>
<dbReference type="InterPro" id="IPR006895">
    <property type="entry name" value="Znf_Sec23_Sec24"/>
</dbReference>
<dbReference type="InterPro" id="IPR012990">
    <property type="entry name" value="Beta-sandwich_Sec23_24"/>
</dbReference>
<evidence type="ECO:0000256" key="2">
    <source>
        <dbReference type="ARBA" id="ARBA00022448"/>
    </source>
</evidence>
<keyword evidence="10" id="KW-1185">Reference proteome</keyword>
<dbReference type="Pfam" id="PF04810">
    <property type="entry name" value="zf-Sec23_Sec24"/>
    <property type="match status" value="1"/>
</dbReference>
<feature type="domain" description="Sec23/Sec24 helical" evidence="7">
    <location>
        <begin position="566"/>
        <end position="666"/>
    </location>
</feature>
<dbReference type="Gene3D" id="2.60.40.1670">
    <property type="entry name" value="beta-sandwich domain of Sec23/24"/>
    <property type="match status" value="1"/>
</dbReference>
<comment type="similarity">
    <text evidence="1">Belongs to the SEC23/SEC24 family. SEC24 subfamily.</text>
</comment>
<dbReference type="InterPro" id="IPR050550">
    <property type="entry name" value="SEC23_SEC24_subfamily"/>
</dbReference>
<dbReference type="Gene3D" id="1.20.120.730">
    <property type="entry name" value="Sec23/Sec24 helical domain"/>
    <property type="match status" value="1"/>
</dbReference>
<feature type="domain" description="Zinc finger Sec23/Sec24-type" evidence="5">
    <location>
        <begin position="130"/>
        <end position="168"/>
    </location>
</feature>
<evidence type="ECO:0000256" key="1">
    <source>
        <dbReference type="ARBA" id="ARBA00008334"/>
    </source>
</evidence>
<evidence type="ECO:0000259" key="6">
    <source>
        <dbReference type="Pfam" id="PF04811"/>
    </source>
</evidence>
<feature type="domain" description="Sec23/Sec24 beta-sandwich" evidence="8">
    <location>
        <begin position="472"/>
        <end position="555"/>
    </location>
</feature>
<dbReference type="SUPFAM" id="SSF53300">
    <property type="entry name" value="vWA-like"/>
    <property type="match status" value="1"/>
</dbReference>
<name>A0ABP1CZ64_9APHY</name>
<dbReference type="InterPro" id="IPR006896">
    <property type="entry name" value="Sec23/24_trunk_dom"/>
</dbReference>
<evidence type="ECO:0000256" key="3">
    <source>
        <dbReference type="ARBA" id="ARBA00022927"/>
    </source>
</evidence>
<dbReference type="SUPFAM" id="SSF82919">
    <property type="entry name" value="Zn-finger domain of Sec23/24"/>
    <property type="match status" value="1"/>
</dbReference>
<dbReference type="Pfam" id="PF00626">
    <property type="entry name" value="Gelsolin"/>
    <property type="match status" value="1"/>
</dbReference>
<protein>
    <recommendedName>
        <fullName evidence="11">Sec24-like protein</fullName>
    </recommendedName>
</protein>
<dbReference type="InterPro" id="IPR036465">
    <property type="entry name" value="vWFA_dom_sf"/>
</dbReference>
<dbReference type="EMBL" id="OZ037954">
    <property type="protein sequence ID" value="CAL1699774.1"/>
    <property type="molecule type" value="Genomic_DNA"/>
</dbReference>
<dbReference type="PANTHER" id="PTHR13803:SF4">
    <property type="entry name" value="SECRETORY 24CD, ISOFORM C"/>
    <property type="match status" value="1"/>
</dbReference>
<evidence type="ECO:0000259" key="4">
    <source>
        <dbReference type="Pfam" id="PF00626"/>
    </source>
</evidence>
<accession>A0ABP1CZ64</accession>
<reference evidence="10" key="1">
    <citation type="submission" date="2024-04" db="EMBL/GenBank/DDBJ databases">
        <authorList>
            <person name="Shaw F."/>
            <person name="Minotto A."/>
        </authorList>
    </citation>
    <scope>NUCLEOTIDE SEQUENCE [LARGE SCALE GENOMIC DNA]</scope>
</reference>
<dbReference type="Pfam" id="PF04815">
    <property type="entry name" value="Sec23_helical"/>
    <property type="match status" value="1"/>
</dbReference>
<evidence type="ECO:0000259" key="7">
    <source>
        <dbReference type="Pfam" id="PF04815"/>
    </source>
</evidence>
<dbReference type="Gene3D" id="3.40.20.10">
    <property type="entry name" value="Severin"/>
    <property type="match status" value="1"/>
</dbReference>
<dbReference type="SUPFAM" id="SSF82754">
    <property type="entry name" value="C-terminal, gelsolin-like domain of Sec23/24"/>
    <property type="match status" value="1"/>
</dbReference>
<keyword evidence="2" id="KW-0813">Transport</keyword>
<dbReference type="Gene3D" id="3.40.50.410">
    <property type="entry name" value="von Willebrand factor, type A domain"/>
    <property type="match status" value="1"/>
</dbReference>
<sequence>MYAHGTSGSAHIPQPPHSAGLSYKGLRAAIDPHQIPSPIEVVEADQEKWENQPFMTLPGTHPPLSTTEYVAVDQGNSTPRFLRVSTWNFPSTSRLANECEIPLAAIIQPFAEQAPGEEPIPLVETGENGPPRCAKCRGYINPWCTWVANGAKWKCNLCSHETEVNPEYYCALDSNLLRLDHSQRPELNKGTVDFTVPEEYWAPHPPPRITPLYQSYAPLSSSGHRPPRPMDYVFVLEVTMDAIRKGFVRLACDSILRAIYGETPIIPSSSRISIVTFDNTIQFYNLASHLEIPQMLVVADLDDVFLPSLDGLFVNPLQSRILIEKVLGSLSQRDEFSAVTESSLGSALCGCLSALAGRGGQVIVFASSLPTIGVGALKPREDESNMYDTDKESTLFLPRDEAWKDLGEQCAEEGIGISMFLAPSHNMDVGSVVVPASMTGGELFYHPRFDPVRDGPVMDSQLHRLLSRTTVYNAVMKVRSSYGFRVSSYHGNYYENPASDLEFGTLDADKAISIGLEHSRTLDERQYAHIQAAILYTTVDGQRRVRTCNVALQVVALAGSVFRFADMDAVVSHVIREAISKLSSQRIAYIQEELTERCAAILLGYRRNCAASTSPSQLIIPEAFRAYPVYTLAMFKSKPLKARYVSSDMRNYWIHKLMGMSTRSIMHHLYPRLMALHDLNETIALPSPHTNRVDMPSLMRDSHIFMTGYGIYLIDDEETTILWIGSSVSPQLLQDLFGVEDVADINRNITQLPQIDSLLSTQVRNIIAHRRVERGGRQARFHIARQNMDGAEIEFSDMLVEDQNNAAMSYLDYLCLVHKQINTALTSGGSLPSSSSFRSSPW</sequence>
<dbReference type="Gene3D" id="2.30.30.380">
    <property type="entry name" value="Zn-finger domain of Sec23/24"/>
    <property type="match status" value="1"/>
</dbReference>
<evidence type="ECO:0008006" key="11">
    <source>
        <dbReference type="Google" id="ProtNLM"/>
    </source>
</evidence>
<dbReference type="InterPro" id="IPR029006">
    <property type="entry name" value="ADF-H/Gelsolin-like_dom_sf"/>
</dbReference>
<dbReference type="InterPro" id="IPR036175">
    <property type="entry name" value="Sec23/24_helical_dom_sf"/>
</dbReference>
<proteinExistence type="inferred from homology"/>
<dbReference type="InterPro" id="IPR036180">
    <property type="entry name" value="Gelsolin-like_dom_sf"/>
</dbReference>
<gene>
    <name evidence="9" type="ORF">GFSPODELE1_LOCUS2842</name>
</gene>
<dbReference type="InterPro" id="IPR036174">
    <property type="entry name" value="Znf_Sec23_Sec24_sf"/>
</dbReference>
<dbReference type="InterPro" id="IPR006900">
    <property type="entry name" value="Sec23/24_helical_dom"/>
</dbReference>
<dbReference type="PANTHER" id="PTHR13803">
    <property type="entry name" value="SEC24-RELATED PROTEIN"/>
    <property type="match status" value="1"/>
</dbReference>
<evidence type="ECO:0000259" key="8">
    <source>
        <dbReference type="Pfam" id="PF08033"/>
    </source>
</evidence>
<dbReference type="Pfam" id="PF04811">
    <property type="entry name" value="Sec23_trunk"/>
    <property type="match status" value="1"/>
</dbReference>
<dbReference type="SUPFAM" id="SSF81995">
    <property type="entry name" value="beta-sandwich domain of Sec23/24"/>
    <property type="match status" value="1"/>
</dbReference>
<organism evidence="9 10">
    <name type="scientific">Somion occarium</name>
    <dbReference type="NCBI Taxonomy" id="3059160"/>
    <lineage>
        <taxon>Eukaryota</taxon>
        <taxon>Fungi</taxon>
        <taxon>Dikarya</taxon>
        <taxon>Basidiomycota</taxon>
        <taxon>Agaricomycotina</taxon>
        <taxon>Agaricomycetes</taxon>
        <taxon>Polyporales</taxon>
        <taxon>Cerrenaceae</taxon>
        <taxon>Somion</taxon>
    </lineage>
</organism>
<evidence type="ECO:0000313" key="9">
    <source>
        <dbReference type="EMBL" id="CAL1699774.1"/>
    </source>
</evidence>
<feature type="domain" description="Gelsolin-like" evidence="4">
    <location>
        <begin position="707"/>
        <end position="758"/>
    </location>
</feature>
<evidence type="ECO:0000313" key="10">
    <source>
        <dbReference type="Proteomes" id="UP001497453"/>
    </source>
</evidence>
<dbReference type="Pfam" id="PF08033">
    <property type="entry name" value="Sec23_BS"/>
    <property type="match status" value="1"/>
</dbReference>
<evidence type="ECO:0000259" key="5">
    <source>
        <dbReference type="Pfam" id="PF04810"/>
    </source>
</evidence>
<dbReference type="SUPFAM" id="SSF81811">
    <property type="entry name" value="Helical domain of Sec23/24"/>
    <property type="match status" value="1"/>
</dbReference>
<dbReference type="Proteomes" id="UP001497453">
    <property type="component" value="Chromosome 11"/>
</dbReference>
<dbReference type="InterPro" id="IPR007123">
    <property type="entry name" value="Gelsolin-like_dom"/>
</dbReference>
<feature type="domain" description="Sec23/Sec24 trunk" evidence="6">
    <location>
        <begin position="227"/>
        <end position="465"/>
    </location>
</feature>